<keyword evidence="3 10" id="KW-0489">Methyltransferase</keyword>
<comment type="subunit">
    <text evidence="10">Monomer.</text>
</comment>
<keyword evidence="4 10" id="KW-0808">Transferase</keyword>
<organism evidence="12">
    <name type="scientific">Chaetoceros debilis</name>
    <dbReference type="NCBI Taxonomy" id="122233"/>
    <lineage>
        <taxon>Eukaryota</taxon>
        <taxon>Sar</taxon>
        <taxon>Stramenopiles</taxon>
        <taxon>Ochrophyta</taxon>
        <taxon>Bacillariophyta</taxon>
        <taxon>Coscinodiscophyceae</taxon>
        <taxon>Chaetocerotophycidae</taxon>
        <taxon>Chaetocerotales</taxon>
        <taxon>Chaetocerotaceae</taxon>
        <taxon>Chaetoceros</taxon>
    </lineage>
</organism>
<evidence type="ECO:0000256" key="5">
    <source>
        <dbReference type="ARBA" id="ARBA00022691"/>
    </source>
</evidence>
<dbReference type="InterPro" id="IPR029063">
    <property type="entry name" value="SAM-dependent_MTases_sf"/>
</dbReference>
<dbReference type="GO" id="GO:0005759">
    <property type="term" value="C:mitochondrial matrix"/>
    <property type="evidence" value="ECO:0007669"/>
    <property type="project" value="UniProtKB-SubCell"/>
</dbReference>
<evidence type="ECO:0000256" key="4">
    <source>
        <dbReference type="ARBA" id="ARBA00022679"/>
    </source>
</evidence>
<feature type="binding site" evidence="10">
    <location>
        <begin position="415"/>
        <end position="416"/>
    </location>
    <ligand>
        <name>S-adenosyl-L-methionine</name>
        <dbReference type="ChEBI" id="CHEBI:59789"/>
    </ligand>
</feature>
<proteinExistence type="inferred from homology"/>
<dbReference type="GO" id="GO:0005634">
    <property type="term" value="C:nucleus"/>
    <property type="evidence" value="ECO:0007669"/>
    <property type="project" value="UniProtKB-SubCell"/>
</dbReference>
<evidence type="ECO:0000256" key="10">
    <source>
        <dbReference type="HAMAP-Rule" id="MF_03152"/>
    </source>
</evidence>
<dbReference type="InterPro" id="IPR025792">
    <property type="entry name" value="tRNA_Gua_MeTrfase_euk"/>
</dbReference>
<dbReference type="InterPro" id="IPR030382">
    <property type="entry name" value="MeTrfase_TRM5/TYW2"/>
</dbReference>
<comment type="catalytic activity">
    <reaction evidence="9 10">
        <text>guanosine(37) in tRNA + S-adenosyl-L-methionine = N(1)-methylguanosine(37) in tRNA + S-adenosyl-L-homocysteine + H(+)</text>
        <dbReference type="Rhea" id="RHEA:36899"/>
        <dbReference type="Rhea" id="RHEA-COMP:10145"/>
        <dbReference type="Rhea" id="RHEA-COMP:10147"/>
        <dbReference type="ChEBI" id="CHEBI:15378"/>
        <dbReference type="ChEBI" id="CHEBI:57856"/>
        <dbReference type="ChEBI" id="CHEBI:59789"/>
        <dbReference type="ChEBI" id="CHEBI:73542"/>
        <dbReference type="ChEBI" id="CHEBI:74269"/>
        <dbReference type="EC" id="2.1.1.228"/>
    </reaction>
</comment>
<dbReference type="GO" id="GO:0002939">
    <property type="term" value="P:tRNA N1-guanine methylation"/>
    <property type="evidence" value="ECO:0007669"/>
    <property type="project" value="TreeGrafter"/>
</dbReference>
<comment type="similarity">
    <text evidence="10">Belongs to the TRM5 / TYW2 family.</text>
</comment>
<dbReference type="AlphaFoldDB" id="A0A7S3VC18"/>
<dbReference type="Pfam" id="PF02475">
    <property type="entry name" value="TRM5-TYW2_MTfase"/>
    <property type="match status" value="1"/>
</dbReference>
<dbReference type="PANTHER" id="PTHR23245">
    <property type="entry name" value="TRNA METHYLTRANSFERASE"/>
    <property type="match status" value="1"/>
</dbReference>
<evidence type="ECO:0000313" key="12">
    <source>
        <dbReference type="EMBL" id="CAE0471050.1"/>
    </source>
</evidence>
<dbReference type="HAMAP" id="MF_03152">
    <property type="entry name" value="TRM5"/>
    <property type="match status" value="1"/>
</dbReference>
<dbReference type="GO" id="GO:0052906">
    <property type="term" value="F:tRNA (guanine(37)-N1)-methyltransferase activity"/>
    <property type="evidence" value="ECO:0007669"/>
    <property type="project" value="UniProtKB-UniRule"/>
</dbReference>
<evidence type="ECO:0000256" key="6">
    <source>
        <dbReference type="ARBA" id="ARBA00022694"/>
    </source>
</evidence>
<dbReference type="EC" id="2.1.1.228" evidence="10"/>
<dbReference type="Gene3D" id="3.30.300.110">
    <property type="entry name" value="Met-10+ protein-like domains"/>
    <property type="match status" value="1"/>
</dbReference>
<dbReference type="SUPFAM" id="SSF53335">
    <property type="entry name" value="S-adenosyl-L-methionine-dependent methyltransferases"/>
    <property type="match status" value="1"/>
</dbReference>
<evidence type="ECO:0000256" key="3">
    <source>
        <dbReference type="ARBA" id="ARBA00022603"/>
    </source>
</evidence>
<keyword evidence="8 10" id="KW-0539">Nucleus</keyword>
<dbReference type="PANTHER" id="PTHR23245:SF43">
    <property type="entry name" value="TRNA (GUANINE(37)-N1)-METHYLTRANSFERASE 2"/>
    <property type="match status" value="1"/>
</dbReference>
<protein>
    <recommendedName>
        <fullName evidence="10">tRNA (guanine(37)-N1)-methyltransferase</fullName>
        <ecNumber evidence="10">2.1.1.228</ecNumber>
    </recommendedName>
    <alternativeName>
        <fullName evidence="10">M1G-methyltransferase</fullName>
    </alternativeName>
    <alternativeName>
        <fullName evidence="10">tRNA [GM37] methyltransferase</fullName>
    </alternativeName>
    <alternativeName>
        <fullName evidence="10">tRNA methyltransferase 5 homolog</fullName>
    </alternativeName>
</protein>
<evidence type="ECO:0000256" key="2">
    <source>
        <dbReference type="ARBA" id="ARBA00022490"/>
    </source>
</evidence>
<dbReference type="EMBL" id="HBIO01020653">
    <property type="protein sequence ID" value="CAE0471050.1"/>
    <property type="molecule type" value="Transcribed_RNA"/>
</dbReference>
<sequence length="562" mass="61957">MKTIKRHSVAPSKFLMMACILSFGQRVNGRKHFSNLQKSLSIHYSSPRQSVAFQSVASISQSKRCGGTTDFRNFSIRTISKSSELSSNNEGYIYNGADWRTNPSLNETYYVPSVILPSKHVHSMMQNKGGENKIAPFLASHMKEFENLHPRIKLVRDLESTGSDSDGNRKAILLDNRICMQTNSKRLVESEPDPGSEICLSAAFPGMSIEAVHELASKSATPGPIFPIAVKYTQQPLQHILSKLLPEEAQPPPTGFEQIGHVVHLNLKAHHVPYKELIGSVILDLLSPKIETVVNKVGEVCGPFRTYDMEVLAGKPDTTVKLNEDGVHLEFDLRNVYWCTRLSGERSRLLSEINKGEIIADAFCGVGAFCLLAASKLGCTVYANDLNPAAVLSCRESAKKNLKRSAGSVTVNCGDAFDFIQNLGSLSRLPDHVIMNFPLDSASFLGVLRWWPVLDDMKDVNFHLYTFARGDDPTGDCSEDLDDKFPPRDASEVAIDLVADGLLPEGGAIEASRNRRSLLDRLGCKVKTTEVRDVAPGKVVICVSFRVTKALLKVMQGDFIDF</sequence>
<dbReference type="InterPro" id="IPR056743">
    <property type="entry name" value="TRM5-TYW2-like_MTfase"/>
</dbReference>
<dbReference type="CDD" id="cd02440">
    <property type="entry name" value="AdoMet_MTases"/>
    <property type="match status" value="1"/>
</dbReference>
<comment type="subcellular location">
    <subcellularLocation>
        <location evidence="10">Mitochondrion matrix</location>
    </subcellularLocation>
    <subcellularLocation>
        <location evidence="10">Nucleus</location>
    </subcellularLocation>
    <subcellularLocation>
        <location evidence="10">Cytoplasm</location>
    </subcellularLocation>
    <text evidence="10">Predominantly in the mitochondria and in the nucleus.</text>
</comment>
<evidence type="ECO:0000256" key="7">
    <source>
        <dbReference type="ARBA" id="ARBA00023128"/>
    </source>
</evidence>
<feature type="binding site" evidence="10">
    <location>
        <position position="346"/>
    </location>
    <ligand>
        <name>S-adenosyl-L-methionine</name>
        <dbReference type="ChEBI" id="CHEBI:59789"/>
    </ligand>
</feature>
<feature type="domain" description="SAM-dependent methyltransferase TRM5/TYW2-type" evidence="11">
    <location>
        <begin position="256"/>
        <end position="549"/>
    </location>
</feature>
<feature type="binding site" evidence="10">
    <location>
        <begin position="385"/>
        <end position="386"/>
    </location>
    <ligand>
        <name>S-adenosyl-L-methionine</name>
        <dbReference type="ChEBI" id="CHEBI:59789"/>
    </ligand>
</feature>
<evidence type="ECO:0000259" key="11">
    <source>
        <dbReference type="PROSITE" id="PS51684"/>
    </source>
</evidence>
<dbReference type="InterPro" id="IPR056744">
    <property type="entry name" value="TRM5/TYW2-like_N"/>
</dbReference>
<comment type="similarity">
    <text evidence="1">Belongs to the class I-like SAM-binding methyltransferase superfamily. TRM5/TYW2 family.</text>
</comment>
<keyword evidence="5 10" id="KW-0949">S-adenosyl-L-methionine</keyword>
<dbReference type="Pfam" id="PF25133">
    <property type="entry name" value="TYW2_N_2"/>
    <property type="match status" value="1"/>
</dbReference>
<evidence type="ECO:0000256" key="9">
    <source>
        <dbReference type="ARBA" id="ARBA00047783"/>
    </source>
</evidence>
<dbReference type="Gene3D" id="3.40.50.150">
    <property type="entry name" value="Vaccinia Virus protein VP39"/>
    <property type="match status" value="1"/>
</dbReference>
<feature type="binding site" evidence="10">
    <location>
        <position position="436"/>
    </location>
    <ligand>
        <name>S-adenosyl-L-methionine</name>
        <dbReference type="ChEBI" id="CHEBI:59789"/>
    </ligand>
</feature>
<evidence type="ECO:0000256" key="1">
    <source>
        <dbReference type="ARBA" id="ARBA00009775"/>
    </source>
</evidence>
<keyword evidence="6 10" id="KW-0819">tRNA processing</keyword>
<reference evidence="12" key="1">
    <citation type="submission" date="2021-01" db="EMBL/GenBank/DDBJ databases">
        <authorList>
            <person name="Corre E."/>
            <person name="Pelletier E."/>
            <person name="Niang G."/>
            <person name="Scheremetjew M."/>
            <person name="Finn R."/>
            <person name="Kale V."/>
            <person name="Holt S."/>
            <person name="Cochrane G."/>
            <person name="Meng A."/>
            <person name="Brown T."/>
            <person name="Cohen L."/>
        </authorList>
    </citation>
    <scope>NUCLEOTIDE SEQUENCE</scope>
    <source>
        <strain evidence="12">MM31A-1</strain>
    </source>
</reference>
<gene>
    <name evidence="12" type="ORF">CDEB00056_LOCUS15903</name>
</gene>
<keyword evidence="2 10" id="KW-0963">Cytoplasm</keyword>
<dbReference type="PROSITE" id="PS51684">
    <property type="entry name" value="SAM_MT_TRM5_TYW2"/>
    <property type="match status" value="1"/>
</dbReference>
<dbReference type="FunFam" id="3.30.300.110:FF:000001">
    <property type="entry name" value="tRNA (guanine(37)-N1)-methyltransferase"/>
    <property type="match status" value="1"/>
</dbReference>
<accession>A0A7S3VC18</accession>
<keyword evidence="7 10" id="KW-0496">Mitochondrion</keyword>
<name>A0A7S3VC18_9STRA</name>
<comment type="function">
    <text evidence="10">Specifically methylates the N1 position of guanosine-37 in various cytoplasmic and mitochondrial tRNAs. Methylation is not dependent on the nature of the nucleoside 5' of the target nucleoside. This is the first step in the biosynthesis of wybutosine (yW), a modified base adjacent to the anticodon of tRNAs and required for accurate decoding.</text>
</comment>
<dbReference type="GO" id="GO:0070901">
    <property type="term" value="P:mitochondrial tRNA methylation"/>
    <property type="evidence" value="ECO:0007669"/>
    <property type="project" value="UniProtKB-ARBA"/>
</dbReference>
<evidence type="ECO:0000256" key="8">
    <source>
        <dbReference type="ARBA" id="ARBA00023242"/>
    </source>
</evidence>